<protein>
    <submittedName>
        <fullName evidence="1">Uncharacterized protein</fullName>
    </submittedName>
</protein>
<dbReference type="EMBL" id="GBXM01012612">
    <property type="protein sequence ID" value="JAH95965.1"/>
    <property type="molecule type" value="Transcribed_RNA"/>
</dbReference>
<name>A0A0E9X243_ANGAN</name>
<reference evidence="1" key="1">
    <citation type="submission" date="2014-11" db="EMBL/GenBank/DDBJ databases">
        <authorList>
            <person name="Amaro Gonzalez C."/>
        </authorList>
    </citation>
    <scope>NUCLEOTIDE SEQUENCE</scope>
</reference>
<proteinExistence type="predicted"/>
<reference evidence="1" key="2">
    <citation type="journal article" date="2015" name="Fish Shellfish Immunol.">
        <title>Early steps in the European eel (Anguilla anguilla)-Vibrio vulnificus interaction in the gills: Role of the RtxA13 toxin.</title>
        <authorList>
            <person name="Callol A."/>
            <person name="Pajuelo D."/>
            <person name="Ebbesson L."/>
            <person name="Teles M."/>
            <person name="MacKenzie S."/>
            <person name="Amaro C."/>
        </authorList>
    </citation>
    <scope>NUCLEOTIDE SEQUENCE</scope>
</reference>
<accession>A0A0E9X243</accession>
<dbReference type="AlphaFoldDB" id="A0A0E9X243"/>
<sequence length="64" mass="7039">MHTVDIYRNGLDVLCGFGGILVVLKTKNTRAEDARILCHVLHHALAGGVRTKLSSFYITLCPVM</sequence>
<evidence type="ECO:0000313" key="1">
    <source>
        <dbReference type="EMBL" id="JAH95965.1"/>
    </source>
</evidence>
<organism evidence="1">
    <name type="scientific">Anguilla anguilla</name>
    <name type="common">European freshwater eel</name>
    <name type="synonym">Muraena anguilla</name>
    <dbReference type="NCBI Taxonomy" id="7936"/>
    <lineage>
        <taxon>Eukaryota</taxon>
        <taxon>Metazoa</taxon>
        <taxon>Chordata</taxon>
        <taxon>Craniata</taxon>
        <taxon>Vertebrata</taxon>
        <taxon>Euteleostomi</taxon>
        <taxon>Actinopterygii</taxon>
        <taxon>Neopterygii</taxon>
        <taxon>Teleostei</taxon>
        <taxon>Anguilliformes</taxon>
        <taxon>Anguillidae</taxon>
        <taxon>Anguilla</taxon>
    </lineage>
</organism>